<reference evidence="1" key="1">
    <citation type="journal article" date="2022" name="G3 (Bethesda)">
        <title>High quality genome of the basidiomycete yeast Dioszegia hungarica PDD-24b-2 isolated from cloud water.</title>
        <authorList>
            <person name="Jarrige D."/>
            <person name="Haridas S."/>
            <person name="Bleykasten-Grosshans C."/>
            <person name="Joly M."/>
            <person name="Nadalig T."/>
            <person name="Sancelme M."/>
            <person name="Vuilleumier S."/>
            <person name="Grigoriev I.V."/>
            <person name="Amato P."/>
            <person name="Bringel F."/>
        </authorList>
    </citation>
    <scope>NUCLEOTIDE SEQUENCE</scope>
    <source>
        <strain evidence="1">PDD-24b-2</strain>
    </source>
</reference>
<evidence type="ECO:0000313" key="2">
    <source>
        <dbReference type="Proteomes" id="UP001164286"/>
    </source>
</evidence>
<proteinExistence type="predicted"/>
<dbReference type="PANTHER" id="PTHR34129:SF1">
    <property type="entry name" value="DUF952 DOMAIN-CONTAINING PROTEIN"/>
    <property type="match status" value="1"/>
</dbReference>
<accession>A0AA38LVV1</accession>
<dbReference type="SUPFAM" id="SSF56399">
    <property type="entry name" value="ADP-ribosylation"/>
    <property type="match status" value="1"/>
</dbReference>
<organism evidence="1 2">
    <name type="scientific">Dioszegia hungarica</name>
    <dbReference type="NCBI Taxonomy" id="4972"/>
    <lineage>
        <taxon>Eukaryota</taxon>
        <taxon>Fungi</taxon>
        <taxon>Dikarya</taxon>
        <taxon>Basidiomycota</taxon>
        <taxon>Agaricomycotina</taxon>
        <taxon>Tremellomycetes</taxon>
        <taxon>Tremellales</taxon>
        <taxon>Bulleribasidiaceae</taxon>
        <taxon>Dioszegia</taxon>
    </lineage>
</organism>
<keyword evidence="2" id="KW-1185">Reference proteome</keyword>
<dbReference type="PANTHER" id="PTHR34129">
    <property type="entry name" value="BLR1139 PROTEIN"/>
    <property type="match status" value="1"/>
</dbReference>
<dbReference type="Gene3D" id="3.20.170.20">
    <property type="entry name" value="Protein of unknown function DUF952"/>
    <property type="match status" value="1"/>
</dbReference>
<dbReference type="AlphaFoldDB" id="A0AA38LVV1"/>
<dbReference type="EMBL" id="JAKWFO010000003">
    <property type="protein sequence ID" value="KAI9638247.1"/>
    <property type="molecule type" value="Genomic_DNA"/>
</dbReference>
<name>A0AA38LVV1_9TREE</name>
<gene>
    <name evidence="1" type="ORF">MKK02DRAFT_23331</name>
</gene>
<dbReference type="Pfam" id="PF06108">
    <property type="entry name" value="DUF952"/>
    <property type="match status" value="1"/>
</dbReference>
<dbReference type="InterPro" id="IPR009297">
    <property type="entry name" value="DUF952"/>
</dbReference>
<evidence type="ECO:0008006" key="3">
    <source>
        <dbReference type="Google" id="ProtNLM"/>
    </source>
</evidence>
<dbReference type="Proteomes" id="UP001164286">
    <property type="component" value="Unassembled WGS sequence"/>
</dbReference>
<dbReference type="GeneID" id="77725914"/>
<protein>
    <recommendedName>
        <fullName evidence="3">DUF952 domain-containing protein</fullName>
    </recommendedName>
</protein>
<evidence type="ECO:0000313" key="1">
    <source>
        <dbReference type="EMBL" id="KAI9638247.1"/>
    </source>
</evidence>
<sequence>MNLLKSALNIISPSSKPANMSSVQWIYKIFPHSSVDSRFTIPTPIPASHTFFLSELDYKDGFVHFSTSQQVPKTLDRFFADVPSVTVLRCELGRLSAFKRVEWEGDGEKFPHLHAHLEGENVDSFKYIHKEGKSWSSALEQQDIKTWLV</sequence>
<comment type="caution">
    <text evidence="1">The sequence shown here is derived from an EMBL/GenBank/DDBJ whole genome shotgun (WGS) entry which is preliminary data.</text>
</comment>
<dbReference type="RefSeq" id="XP_052948024.1">
    <property type="nucleotide sequence ID" value="XM_053086713.1"/>
</dbReference>